<protein>
    <recommendedName>
        <fullName evidence="3">Arsenate reductase-like glutaredoxin family protein</fullName>
    </recommendedName>
</protein>
<gene>
    <name evidence="1" type="ORF">BXY82_1600</name>
</gene>
<comment type="caution">
    <text evidence="1">The sequence shown here is derived from an EMBL/GenBank/DDBJ whole genome shotgun (WGS) entry which is preliminary data.</text>
</comment>
<evidence type="ECO:0008006" key="3">
    <source>
        <dbReference type="Google" id="ProtNLM"/>
    </source>
</evidence>
<dbReference type="AlphaFoldDB" id="A0A4R7PX88"/>
<sequence>MGVISTDNNEIKLFFHSENSIGKQIQAYVSASEKKLLAIDISKTNVTGTQWTELAAGLGIPISDLINKEHPNFIKNYGDLVDLEPEDWLKILDKQPEVLTTPVAIIGKKFVQLTSPSDFVKYIEPDSKDIH</sequence>
<evidence type="ECO:0000313" key="2">
    <source>
        <dbReference type="Proteomes" id="UP000294689"/>
    </source>
</evidence>
<dbReference type="EMBL" id="SOBW01000008">
    <property type="protein sequence ID" value="TDU39573.1"/>
    <property type="molecule type" value="Genomic_DNA"/>
</dbReference>
<accession>A0A4R7PX88</accession>
<name>A0A4R7PX88_9FLAO</name>
<dbReference type="OrthoDB" id="1434620at2"/>
<dbReference type="RefSeq" id="WP_133757643.1">
    <property type="nucleotide sequence ID" value="NZ_SOBW01000008.1"/>
</dbReference>
<proteinExistence type="predicted"/>
<organism evidence="1 2">
    <name type="scientific">Gelidibacter sediminis</name>
    <dbReference type="NCBI Taxonomy" id="1608710"/>
    <lineage>
        <taxon>Bacteria</taxon>
        <taxon>Pseudomonadati</taxon>
        <taxon>Bacteroidota</taxon>
        <taxon>Flavobacteriia</taxon>
        <taxon>Flavobacteriales</taxon>
        <taxon>Flavobacteriaceae</taxon>
        <taxon>Gelidibacter</taxon>
    </lineage>
</organism>
<keyword evidence="2" id="KW-1185">Reference proteome</keyword>
<evidence type="ECO:0000313" key="1">
    <source>
        <dbReference type="EMBL" id="TDU39573.1"/>
    </source>
</evidence>
<dbReference type="Proteomes" id="UP000294689">
    <property type="component" value="Unassembled WGS sequence"/>
</dbReference>
<dbReference type="Gene3D" id="3.40.30.10">
    <property type="entry name" value="Glutaredoxin"/>
    <property type="match status" value="1"/>
</dbReference>
<dbReference type="InterPro" id="IPR036249">
    <property type="entry name" value="Thioredoxin-like_sf"/>
</dbReference>
<dbReference type="SUPFAM" id="SSF52833">
    <property type="entry name" value="Thioredoxin-like"/>
    <property type="match status" value="1"/>
</dbReference>
<reference evidence="1 2" key="1">
    <citation type="submission" date="2019-03" db="EMBL/GenBank/DDBJ databases">
        <title>Genomic Encyclopedia of Archaeal and Bacterial Type Strains, Phase II (KMG-II): from individual species to whole genera.</title>
        <authorList>
            <person name="Goeker M."/>
        </authorList>
    </citation>
    <scope>NUCLEOTIDE SEQUENCE [LARGE SCALE GENOMIC DNA]</scope>
    <source>
        <strain evidence="1 2">DSM 28135</strain>
    </source>
</reference>